<evidence type="ECO:0000313" key="1">
    <source>
        <dbReference type="EMBL" id="GER30561.1"/>
    </source>
</evidence>
<accession>A0A5A7PCS3</accession>
<proteinExistence type="predicted"/>
<dbReference type="Proteomes" id="UP000325081">
    <property type="component" value="Unassembled WGS sequence"/>
</dbReference>
<keyword evidence="2" id="KW-1185">Reference proteome</keyword>
<name>A0A5A7PCS3_STRAF</name>
<dbReference type="AlphaFoldDB" id="A0A5A7PCS3"/>
<reference evidence="2" key="1">
    <citation type="journal article" date="2019" name="Curr. Biol.">
        <title>Genome Sequence of Striga asiatica Provides Insight into the Evolution of Plant Parasitism.</title>
        <authorList>
            <person name="Yoshida S."/>
            <person name="Kim S."/>
            <person name="Wafula E.K."/>
            <person name="Tanskanen J."/>
            <person name="Kim Y.M."/>
            <person name="Honaas L."/>
            <person name="Yang Z."/>
            <person name="Spallek T."/>
            <person name="Conn C.E."/>
            <person name="Ichihashi Y."/>
            <person name="Cheong K."/>
            <person name="Cui S."/>
            <person name="Der J.P."/>
            <person name="Gundlach H."/>
            <person name="Jiao Y."/>
            <person name="Hori C."/>
            <person name="Ishida J.K."/>
            <person name="Kasahara H."/>
            <person name="Kiba T."/>
            <person name="Kim M.S."/>
            <person name="Koo N."/>
            <person name="Laohavisit A."/>
            <person name="Lee Y.H."/>
            <person name="Lumba S."/>
            <person name="McCourt P."/>
            <person name="Mortimer J.C."/>
            <person name="Mutuku J.M."/>
            <person name="Nomura T."/>
            <person name="Sasaki-Sekimoto Y."/>
            <person name="Seto Y."/>
            <person name="Wang Y."/>
            <person name="Wakatake T."/>
            <person name="Sakakibara H."/>
            <person name="Demura T."/>
            <person name="Yamaguchi S."/>
            <person name="Yoneyama K."/>
            <person name="Manabe R.I."/>
            <person name="Nelson D.C."/>
            <person name="Schulman A.H."/>
            <person name="Timko M.P."/>
            <person name="dePamphilis C.W."/>
            <person name="Choi D."/>
            <person name="Shirasu K."/>
        </authorList>
    </citation>
    <scope>NUCLEOTIDE SEQUENCE [LARGE SCALE GENOMIC DNA]</scope>
    <source>
        <strain evidence="2">cv. UVA1</strain>
    </source>
</reference>
<gene>
    <name evidence="1" type="ORF">STAS_06505</name>
</gene>
<comment type="caution">
    <text evidence="1">The sequence shown here is derived from an EMBL/GenBank/DDBJ whole genome shotgun (WGS) entry which is preliminary data.</text>
</comment>
<organism evidence="1 2">
    <name type="scientific">Striga asiatica</name>
    <name type="common">Asiatic witchweed</name>
    <name type="synonym">Buchnera asiatica</name>
    <dbReference type="NCBI Taxonomy" id="4170"/>
    <lineage>
        <taxon>Eukaryota</taxon>
        <taxon>Viridiplantae</taxon>
        <taxon>Streptophyta</taxon>
        <taxon>Embryophyta</taxon>
        <taxon>Tracheophyta</taxon>
        <taxon>Spermatophyta</taxon>
        <taxon>Magnoliopsida</taxon>
        <taxon>eudicotyledons</taxon>
        <taxon>Gunneridae</taxon>
        <taxon>Pentapetalae</taxon>
        <taxon>asterids</taxon>
        <taxon>lamiids</taxon>
        <taxon>Lamiales</taxon>
        <taxon>Orobanchaceae</taxon>
        <taxon>Buchnereae</taxon>
        <taxon>Striga</taxon>
    </lineage>
</organism>
<protein>
    <submittedName>
        <fullName evidence="1">Uncharacterized protein</fullName>
    </submittedName>
</protein>
<evidence type="ECO:0000313" key="2">
    <source>
        <dbReference type="Proteomes" id="UP000325081"/>
    </source>
</evidence>
<dbReference type="EMBL" id="BKCP01004361">
    <property type="protein sequence ID" value="GER30561.1"/>
    <property type="molecule type" value="Genomic_DNA"/>
</dbReference>
<sequence length="99" mass="10973">MLRRIKKFKRRECGRKALWSATGGFGGGGGAKAVNFVLVESSFSPANTQRKEQKALIQFTATKKFFFYRILSISQRWNLRSVGSTESCAYSDPSILSGG</sequence>